<dbReference type="GeneID" id="8243694"/>
<feature type="region of interest" description="Disordered" evidence="9">
    <location>
        <begin position="13"/>
        <end position="55"/>
    </location>
</feature>
<dbReference type="OMA" id="KPRENAM"/>
<comment type="subcellular location">
    <subcellularLocation>
        <location evidence="1">Endomembrane system</location>
        <topology evidence="1">Multi-pass membrane protein</topology>
    </subcellularLocation>
</comment>
<evidence type="ECO:0000256" key="6">
    <source>
        <dbReference type="ARBA" id="ARBA00023136"/>
    </source>
</evidence>
<sequence>MACTIVSALATARAPAGMRPRTRRTPRARPIRPPNPVSFVGGRSGAPRAPNTKIVNNHRELPPLAAAGGDGDETLDETLDVDAVMKEITDTSQLGQRDEAFFVGQMVLVLLVAFPPFQMDLGDDVKFGDPLFGLATMALAAVLLVQGSKNLGNSLTPFPKPRADNVLKTGGAYAAVRHPMYSGLIFGCFGVALLTGDPTRTLFTMALAALLNAKAAKEEDYLCEMHGADVYGKYAAEVPRLVPRIDGMKQVVQDFADGFESNKE</sequence>
<keyword evidence="2" id="KW-0444">Lipid biosynthesis</keyword>
<evidence type="ECO:0008006" key="12">
    <source>
        <dbReference type="Google" id="ProtNLM"/>
    </source>
</evidence>
<dbReference type="UniPathway" id="UPA00753"/>
<protein>
    <recommendedName>
        <fullName evidence="12">Protein-S-isoprenylcysteine O-methyltransferase</fullName>
    </recommendedName>
</protein>
<keyword evidence="3" id="KW-0812">Transmembrane</keyword>
<proteinExistence type="predicted"/>
<organism evidence="10 11">
    <name type="scientific">Micromonas commoda (strain RCC299 / NOUM17 / CCMP2709)</name>
    <name type="common">Picoplanktonic green alga</name>
    <dbReference type="NCBI Taxonomy" id="296587"/>
    <lineage>
        <taxon>Eukaryota</taxon>
        <taxon>Viridiplantae</taxon>
        <taxon>Chlorophyta</taxon>
        <taxon>Mamiellophyceae</taxon>
        <taxon>Mamiellales</taxon>
        <taxon>Mamiellaceae</taxon>
        <taxon>Micromonas</taxon>
    </lineage>
</organism>
<reference evidence="10 11" key="1">
    <citation type="journal article" date="2009" name="Science">
        <title>Green evolution and dynamic adaptations revealed by genomes of the marine picoeukaryotes Micromonas.</title>
        <authorList>
            <person name="Worden A.Z."/>
            <person name="Lee J.H."/>
            <person name="Mock T."/>
            <person name="Rouze P."/>
            <person name="Simmons M.P."/>
            <person name="Aerts A.L."/>
            <person name="Allen A.E."/>
            <person name="Cuvelier M.L."/>
            <person name="Derelle E."/>
            <person name="Everett M.V."/>
            <person name="Foulon E."/>
            <person name="Grimwood J."/>
            <person name="Gundlach H."/>
            <person name="Henrissat B."/>
            <person name="Napoli C."/>
            <person name="McDonald S.M."/>
            <person name="Parker M.S."/>
            <person name="Rombauts S."/>
            <person name="Salamov A."/>
            <person name="Von Dassow P."/>
            <person name="Badger J.H."/>
            <person name="Coutinho P.M."/>
            <person name="Demir E."/>
            <person name="Dubchak I."/>
            <person name="Gentemann C."/>
            <person name="Eikrem W."/>
            <person name="Gready J.E."/>
            <person name="John U."/>
            <person name="Lanier W."/>
            <person name="Lindquist E.A."/>
            <person name="Lucas S."/>
            <person name="Mayer K.F."/>
            <person name="Moreau H."/>
            <person name="Not F."/>
            <person name="Otillar R."/>
            <person name="Panaud O."/>
            <person name="Pangilinan J."/>
            <person name="Paulsen I."/>
            <person name="Piegu B."/>
            <person name="Poliakov A."/>
            <person name="Robbens S."/>
            <person name="Schmutz J."/>
            <person name="Toulza E."/>
            <person name="Wyss T."/>
            <person name="Zelensky A."/>
            <person name="Zhou K."/>
            <person name="Armbrust E.V."/>
            <person name="Bhattacharya D."/>
            <person name="Goodenough U.W."/>
            <person name="Van de Peer Y."/>
            <person name="Grigoriev I.V."/>
        </authorList>
    </citation>
    <scope>NUCLEOTIDE SEQUENCE [LARGE SCALE GENOMIC DNA]</scope>
    <source>
        <strain evidence="11">RCC299 / NOUM17</strain>
    </source>
</reference>
<evidence type="ECO:0000313" key="11">
    <source>
        <dbReference type="Proteomes" id="UP000002009"/>
    </source>
</evidence>
<keyword evidence="8" id="KW-1208">Phospholipid metabolism</keyword>
<evidence type="ECO:0000256" key="2">
    <source>
        <dbReference type="ARBA" id="ARBA00022516"/>
    </source>
</evidence>
<dbReference type="InterPro" id="IPR007318">
    <property type="entry name" value="Phopholipid_MeTrfase"/>
</dbReference>
<dbReference type="STRING" id="296587.C1E5N9"/>
<keyword evidence="5" id="KW-0443">Lipid metabolism</keyword>
<dbReference type="eggNOG" id="KOG2628">
    <property type="taxonomic scope" value="Eukaryota"/>
</dbReference>
<dbReference type="OrthoDB" id="422086at2759"/>
<keyword evidence="7" id="KW-0594">Phospholipid biosynthesis</keyword>
<keyword evidence="11" id="KW-1185">Reference proteome</keyword>
<evidence type="ECO:0000256" key="3">
    <source>
        <dbReference type="ARBA" id="ARBA00022692"/>
    </source>
</evidence>
<dbReference type="Gene3D" id="1.20.120.1630">
    <property type="match status" value="1"/>
</dbReference>
<dbReference type="PANTHER" id="PTHR12714:SF26">
    <property type="entry name" value="ISOPRENYLCYSTEINE CARBOXYLMETHYLTRANSFERASE FAMILY PROTEIN"/>
    <property type="match status" value="1"/>
</dbReference>
<feature type="compositionally biased region" description="Basic residues" evidence="9">
    <location>
        <begin position="20"/>
        <end position="30"/>
    </location>
</feature>
<name>C1E5N9_MICCC</name>
<evidence type="ECO:0000256" key="8">
    <source>
        <dbReference type="ARBA" id="ARBA00023264"/>
    </source>
</evidence>
<gene>
    <name evidence="10" type="ORF">MICPUN_58382</name>
</gene>
<evidence type="ECO:0000256" key="7">
    <source>
        <dbReference type="ARBA" id="ARBA00023209"/>
    </source>
</evidence>
<keyword evidence="4" id="KW-1133">Transmembrane helix</keyword>
<dbReference type="EMBL" id="CP001326">
    <property type="protein sequence ID" value="ACO63666.1"/>
    <property type="molecule type" value="Genomic_DNA"/>
</dbReference>
<evidence type="ECO:0000256" key="1">
    <source>
        <dbReference type="ARBA" id="ARBA00004127"/>
    </source>
</evidence>
<dbReference type="InParanoid" id="C1E5N9"/>
<keyword evidence="6" id="KW-0472">Membrane</keyword>
<dbReference type="GO" id="GO:0005783">
    <property type="term" value="C:endoplasmic reticulum"/>
    <property type="evidence" value="ECO:0007669"/>
    <property type="project" value="TreeGrafter"/>
</dbReference>
<dbReference type="RefSeq" id="XP_002502408.1">
    <property type="nucleotide sequence ID" value="XM_002502362.1"/>
</dbReference>
<evidence type="ECO:0000313" key="10">
    <source>
        <dbReference type="EMBL" id="ACO63666.1"/>
    </source>
</evidence>
<evidence type="ECO:0000256" key="9">
    <source>
        <dbReference type="SAM" id="MobiDB-lite"/>
    </source>
</evidence>
<dbReference type="GO" id="GO:0006656">
    <property type="term" value="P:phosphatidylcholine biosynthetic process"/>
    <property type="evidence" value="ECO:0007669"/>
    <property type="project" value="UniProtKB-UniPathway"/>
</dbReference>
<dbReference type="AlphaFoldDB" id="C1E5N9"/>
<dbReference type="PANTHER" id="PTHR12714">
    <property type="entry name" value="PROTEIN-S ISOPRENYLCYSTEINE O-METHYLTRANSFERASE"/>
    <property type="match status" value="1"/>
</dbReference>
<dbReference type="Pfam" id="PF04191">
    <property type="entry name" value="PEMT"/>
    <property type="match status" value="1"/>
</dbReference>
<dbReference type="KEGG" id="mis:MICPUN_58382"/>
<accession>C1E5N9</accession>
<evidence type="ECO:0000256" key="4">
    <source>
        <dbReference type="ARBA" id="ARBA00022989"/>
    </source>
</evidence>
<dbReference type="Proteomes" id="UP000002009">
    <property type="component" value="Chromosome 5"/>
</dbReference>
<dbReference type="GO" id="GO:0004671">
    <property type="term" value="F:protein C-terminal S-isoprenylcysteine carboxyl O-methyltransferase activity"/>
    <property type="evidence" value="ECO:0007669"/>
    <property type="project" value="TreeGrafter"/>
</dbReference>
<evidence type="ECO:0000256" key="5">
    <source>
        <dbReference type="ARBA" id="ARBA00023098"/>
    </source>
</evidence>